<sequence length="115" mass="12315">MDIGVYSVKSISDEKIGTLIDERKSFVLEDIARLNFGEAVNTLEKTIESKGLTCRVYTKGRSATVAAAAIPISPTVIGGWASAIGIGIHNLATWNPDYEIAKNIATGTLTVTFKK</sequence>
<evidence type="ECO:0000313" key="2">
    <source>
        <dbReference type="Proteomes" id="UP000005090"/>
    </source>
</evidence>
<organism evidence="1 2">
    <name type="scientific">Methylomicrobium album BG8</name>
    <dbReference type="NCBI Taxonomy" id="686340"/>
    <lineage>
        <taxon>Bacteria</taxon>
        <taxon>Pseudomonadati</taxon>
        <taxon>Pseudomonadota</taxon>
        <taxon>Gammaproteobacteria</taxon>
        <taxon>Methylococcales</taxon>
        <taxon>Methylococcaceae</taxon>
        <taxon>Methylomicrobium</taxon>
    </lineage>
</organism>
<dbReference type="STRING" id="686340.Metal_2591"/>
<evidence type="ECO:0000313" key="1">
    <source>
        <dbReference type="EMBL" id="EIC30306.1"/>
    </source>
</evidence>
<dbReference type="EMBL" id="CM001475">
    <property type="protein sequence ID" value="EIC30306.1"/>
    <property type="molecule type" value="Genomic_DNA"/>
</dbReference>
<accession>H8GIW6</accession>
<name>H8GIW6_METAL</name>
<dbReference type="HOGENOM" id="CLU_140918_0_0_6"/>
<dbReference type="Proteomes" id="UP000005090">
    <property type="component" value="Chromosome"/>
</dbReference>
<keyword evidence="2" id="KW-1185">Reference proteome</keyword>
<reference evidence="1 2" key="1">
    <citation type="journal article" date="2013" name="Genome Announc.">
        <title>Genome Sequence of the Obligate Gammaproteobacterial Methanotroph Methylomicrobium album Strain BG8.</title>
        <authorList>
            <person name="Kits K.D."/>
            <person name="Kalyuzhnaya M.G."/>
            <person name="Klotz M.G."/>
            <person name="Jetten M.S."/>
            <person name="Op den Camp H.J."/>
            <person name="Vuilleumier S."/>
            <person name="Bringel F."/>
            <person name="Dispirito A.A."/>
            <person name="Murrell J.C."/>
            <person name="Bruce D."/>
            <person name="Cheng J.F."/>
            <person name="Copeland A."/>
            <person name="Goodwin L."/>
            <person name="Hauser L."/>
            <person name="Lajus A."/>
            <person name="Land M.L."/>
            <person name="Lapidus A."/>
            <person name="Lucas S."/>
            <person name="Medigue C."/>
            <person name="Pitluck S."/>
            <person name="Woyke T."/>
            <person name="Zeytun A."/>
            <person name="Stein L.Y."/>
        </authorList>
    </citation>
    <scope>NUCLEOTIDE SEQUENCE [LARGE SCALE GENOMIC DNA]</scope>
    <source>
        <strain evidence="1 2">BG8</strain>
    </source>
</reference>
<proteinExistence type="predicted"/>
<dbReference type="RefSeq" id="WP_005372871.1">
    <property type="nucleotide sequence ID" value="NZ_CM001475.1"/>
</dbReference>
<dbReference type="eggNOG" id="ENOG50330IF">
    <property type="taxonomic scope" value="Bacteria"/>
</dbReference>
<gene>
    <name evidence="1" type="ORF">Metal_2591</name>
</gene>
<protein>
    <submittedName>
        <fullName evidence="1">Uncharacterized protein</fullName>
    </submittedName>
</protein>
<dbReference type="AlphaFoldDB" id="H8GIW6"/>